<dbReference type="PANTHER" id="PTHR43567:SF1">
    <property type="entry name" value="FLAVOREDOXIN"/>
    <property type="match status" value="1"/>
</dbReference>
<evidence type="ECO:0000256" key="2">
    <source>
        <dbReference type="ARBA" id="ARBA00022630"/>
    </source>
</evidence>
<comment type="cofactor">
    <cofactor evidence="1">
        <name>FMN</name>
        <dbReference type="ChEBI" id="CHEBI:58210"/>
    </cofactor>
</comment>
<evidence type="ECO:0000313" key="5">
    <source>
        <dbReference type="EMBL" id="GAA1611608.1"/>
    </source>
</evidence>
<proteinExistence type="inferred from homology"/>
<dbReference type="InterPro" id="IPR052174">
    <property type="entry name" value="Flavoredoxin"/>
</dbReference>
<comment type="caution">
    <text evidence="5">The sequence shown here is derived from an EMBL/GenBank/DDBJ whole genome shotgun (WGS) entry which is preliminary data.</text>
</comment>
<keyword evidence="6" id="KW-1185">Reference proteome</keyword>
<accession>A0ABP4QHN8</accession>
<dbReference type="Pfam" id="PF01613">
    <property type="entry name" value="Flavin_Reduct"/>
    <property type="match status" value="1"/>
</dbReference>
<dbReference type="PANTHER" id="PTHR43567">
    <property type="entry name" value="FLAVOREDOXIN-RELATED-RELATED"/>
    <property type="match status" value="1"/>
</dbReference>
<dbReference type="Proteomes" id="UP001500393">
    <property type="component" value="Unassembled WGS sequence"/>
</dbReference>
<evidence type="ECO:0000256" key="3">
    <source>
        <dbReference type="ARBA" id="ARBA00038054"/>
    </source>
</evidence>
<feature type="domain" description="Flavin reductase like" evidence="4">
    <location>
        <begin position="22"/>
        <end position="181"/>
    </location>
</feature>
<sequence>MFVPGGVVLGMKRIVEPKVLYFGTPVVIISSCNPDGSTNLGPMSSAWWLDYTAMLGMSGTSQTVRNLTERSDCVLNLVDPAMVAALDRIALLTGCREMSEGKRARGYRYEPDKFAAGGLTRAPADLVDVDAVRESPINLEGRVVAIYKLGGPDSNLCSLEVTVLRVHVREDLLMNDDRYFAGGAPAHESSLARGCQKLDADGMQLHRKAVSATHAGLGHFGVEFQRTFSSNTLRGAHRDSRSS</sequence>
<evidence type="ECO:0000313" key="6">
    <source>
        <dbReference type="Proteomes" id="UP001500393"/>
    </source>
</evidence>
<dbReference type="Gene3D" id="2.30.110.10">
    <property type="entry name" value="Electron Transport, Fmn-binding Protein, Chain A"/>
    <property type="match status" value="1"/>
</dbReference>
<protein>
    <submittedName>
        <fullName evidence="5">Flavin reductase family protein</fullName>
    </submittedName>
</protein>
<dbReference type="SUPFAM" id="SSF50475">
    <property type="entry name" value="FMN-binding split barrel"/>
    <property type="match status" value="1"/>
</dbReference>
<organism evidence="5 6">
    <name type="scientific">Kribbella sancticallisti</name>
    <dbReference type="NCBI Taxonomy" id="460087"/>
    <lineage>
        <taxon>Bacteria</taxon>
        <taxon>Bacillati</taxon>
        <taxon>Actinomycetota</taxon>
        <taxon>Actinomycetes</taxon>
        <taxon>Propionibacteriales</taxon>
        <taxon>Kribbellaceae</taxon>
        <taxon>Kribbella</taxon>
    </lineage>
</organism>
<evidence type="ECO:0000256" key="1">
    <source>
        <dbReference type="ARBA" id="ARBA00001917"/>
    </source>
</evidence>
<gene>
    <name evidence="5" type="ORF">GCM10009789_77430</name>
</gene>
<name>A0ABP4QHN8_9ACTN</name>
<dbReference type="InterPro" id="IPR012349">
    <property type="entry name" value="Split_barrel_FMN-bd"/>
</dbReference>
<keyword evidence="2" id="KW-0285">Flavoprotein</keyword>
<reference evidence="6" key="1">
    <citation type="journal article" date="2019" name="Int. J. Syst. Evol. Microbiol.">
        <title>The Global Catalogue of Microorganisms (GCM) 10K type strain sequencing project: providing services to taxonomists for standard genome sequencing and annotation.</title>
        <authorList>
            <consortium name="The Broad Institute Genomics Platform"/>
            <consortium name="The Broad Institute Genome Sequencing Center for Infectious Disease"/>
            <person name="Wu L."/>
            <person name="Ma J."/>
        </authorList>
    </citation>
    <scope>NUCLEOTIDE SEQUENCE [LARGE SCALE GENOMIC DNA]</scope>
    <source>
        <strain evidence="6">JCM 14969</strain>
    </source>
</reference>
<dbReference type="EMBL" id="BAAAOS010000061">
    <property type="protein sequence ID" value="GAA1611608.1"/>
    <property type="molecule type" value="Genomic_DNA"/>
</dbReference>
<comment type="similarity">
    <text evidence="3">Belongs to the flavoredoxin family.</text>
</comment>
<evidence type="ECO:0000259" key="4">
    <source>
        <dbReference type="Pfam" id="PF01613"/>
    </source>
</evidence>
<dbReference type="InterPro" id="IPR002563">
    <property type="entry name" value="Flavin_Rdtase-like_dom"/>
</dbReference>